<evidence type="ECO:0000256" key="1">
    <source>
        <dbReference type="ARBA" id="ARBA00004141"/>
    </source>
</evidence>
<evidence type="ECO:0000256" key="3">
    <source>
        <dbReference type="ARBA" id="ARBA00022692"/>
    </source>
</evidence>
<dbReference type="GO" id="GO:0016020">
    <property type="term" value="C:membrane"/>
    <property type="evidence" value="ECO:0007669"/>
    <property type="project" value="UniProtKB-SubCell"/>
</dbReference>
<feature type="transmembrane region" description="Helical" evidence="6">
    <location>
        <begin position="78"/>
        <end position="98"/>
    </location>
</feature>
<dbReference type="RefSeq" id="WP_171088898.1">
    <property type="nucleotide sequence ID" value="NZ_CP053069.1"/>
</dbReference>
<evidence type="ECO:0000256" key="5">
    <source>
        <dbReference type="ARBA" id="ARBA00023136"/>
    </source>
</evidence>
<feature type="transmembrane region" description="Helical" evidence="6">
    <location>
        <begin position="333"/>
        <end position="353"/>
    </location>
</feature>
<feature type="transmembrane region" description="Helical" evidence="6">
    <location>
        <begin position="176"/>
        <end position="196"/>
    </location>
</feature>
<comment type="similarity">
    <text evidence="2">Belongs to the autoinducer-2 exporter (AI-2E) (TC 2.A.86) family.</text>
</comment>
<evidence type="ECO:0000313" key="7">
    <source>
        <dbReference type="EMBL" id="QJR09207.1"/>
    </source>
</evidence>
<dbReference type="Pfam" id="PF01594">
    <property type="entry name" value="AI-2E_transport"/>
    <property type="match status" value="1"/>
</dbReference>
<dbReference type="Proteomes" id="UP000501534">
    <property type="component" value="Chromosome"/>
</dbReference>
<accession>A0A6M4GUB1</accession>
<keyword evidence="8" id="KW-1185">Reference proteome</keyword>
<sequence>MQTPPPREVPPTEIRPEPADAVPFSLVLAVWMIVALGTIALLYFARAFFIPLLLAITLAYVLRPVVDAMVNFHIPRGLAASAAVISLAGVIGLGIYAFSDDLVKLTETLPRAAREVRVALQDTRGSKPGPLSQMRETAKELDRAAAAASGNSAPSAPAAAPTLGTRVQEYVVTQGMAVVLLAGQALFVFLLTWFVLSEDETFKRKLLKIVGPSFARKKITVRILDDIDTQVTRQMGAMVVANVLIGACTGIAFAVMGMEQATLWGVLAGVLHFIPYVGQALVTTLSSAAAYLQFGSMSSALTIGGITLALSFAIGTVLMTFMQSRVSKVNATVLFVAILFFGWLWGAWGLVLAAPIVAMMKSVCDHVEAFAPAREFLSGSPPAPTPPVAVPAD</sequence>
<evidence type="ECO:0000313" key="8">
    <source>
        <dbReference type="Proteomes" id="UP000501534"/>
    </source>
</evidence>
<dbReference type="InterPro" id="IPR002549">
    <property type="entry name" value="AI-2E-like"/>
</dbReference>
<dbReference type="AlphaFoldDB" id="A0A6M4GUB1"/>
<protein>
    <recommendedName>
        <fullName evidence="9">PurR-regulated permease PerM</fullName>
    </recommendedName>
</protein>
<proteinExistence type="inferred from homology"/>
<name>A0A6M4GUB1_9PROT</name>
<dbReference type="EMBL" id="CP053069">
    <property type="protein sequence ID" value="QJR09207.1"/>
    <property type="molecule type" value="Genomic_DNA"/>
</dbReference>
<evidence type="ECO:0008006" key="9">
    <source>
        <dbReference type="Google" id="ProtNLM"/>
    </source>
</evidence>
<dbReference type="PANTHER" id="PTHR21716:SF16">
    <property type="entry name" value="BLL1467 PROTEIN"/>
    <property type="match status" value="1"/>
</dbReference>
<dbReference type="KEGG" id="uru:DSM104443_00244"/>
<reference evidence="7 8" key="1">
    <citation type="submission" date="2020-04" db="EMBL/GenBank/DDBJ databases">
        <title>Usitatibacter rugosus gen. nov., sp. nov. and Usitatibacter palustris sp. nov., novel members of Usitatibacteraceae fam. nov. within the order Nitrosomonadales isolated from soil.</title>
        <authorList>
            <person name="Huber K.J."/>
            <person name="Neumann-Schaal M."/>
            <person name="Geppert A."/>
            <person name="Luckner M."/>
            <person name="Wanner G."/>
            <person name="Overmann J."/>
        </authorList>
    </citation>
    <scope>NUCLEOTIDE SEQUENCE [LARGE SCALE GENOMIC DNA]</scope>
    <source>
        <strain evidence="7 8">0125_3</strain>
    </source>
</reference>
<feature type="transmembrane region" description="Helical" evidence="6">
    <location>
        <begin position="264"/>
        <end position="292"/>
    </location>
</feature>
<keyword evidence="5 6" id="KW-0472">Membrane</keyword>
<dbReference type="PANTHER" id="PTHR21716">
    <property type="entry name" value="TRANSMEMBRANE PROTEIN"/>
    <property type="match status" value="1"/>
</dbReference>
<comment type="subcellular location">
    <subcellularLocation>
        <location evidence="1">Membrane</location>
        <topology evidence="1">Multi-pass membrane protein</topology>
    </subcellularLocation>
</comment>
<feature type="transmembrane region" description="Helical" evidence="6">
    <location>
        <begin position="21"/>
        <end position="42"/>
    </location>
</feature>
<organism evidence="7 8">
    <name type="scientific">Usitatibacter rugosus</name>
    <dbReference type="NCBI Taxonomy" id="2732067"/>
    <lineage>
        <taxon>Bacteria</taxon>
        <taxon>Pseudomonadati</taxon>
        <taxon>Pseudomonadota</taxon>
        <taxon>Betaproteobacteria</taxon>
        <taxon>Nitrosomonadales</taxon>
        <taxon>Usitatibacteraceae</taxon>
        <taxon>Usitatibacter</taxon>
    </lineage>
</organism>
<evidence type="ECO:0000256" key="2">
    <source>
        <dbReference type="ARBA" id="ARBA00009773"/>
    </source>
</evidence>
<keyword evidence="4 6" id="KW-1133">Transmembrane helix</keyword>
<dbReference type="GO" id="GO:0055085">
    <property type="term" value="P:transmembrane transport"/>
    <property type="evidence" value="ECO:0007669"/>
    <property type="project" value="TreeGrafter"/>
</dbReference>
<feature type="transmembrane region" description="Helical" evidence="6">
    <location>
        <begin position="239"/>
        <end position="258"/>
    </location>
</feature>
<gene>
    <name evidence="7" type="ORF">DSM104443_00244</name>
</gene>
<evidence type="ECO:0000256" key="4">
    <source>
        <dbReference type="ARBA" id="ARBA00022989"/>
    </source>
</evidence>
<feature type="transmembrane region" description="Helical" evidence="6">
    <location>
        <begin position="48"/>
        <end position="66"/>
    </location>
</feature>
<keyword evidence="3 6" id="KW-0812">Transmembrane</keyword>
<feature type="transmembrane region" description="Helical" evidence="6">
    <location>
        <begin position="299"/>
        <end position="321"/>
    </location>
</feature>
<evidence type="ECO:0000256" key="6">
    <source>
        <dbReference type="SAM" id="Phobius"/>
    </source>
</evidence>